<name>A0A8H7BS21_9FUNG</name>
<protein>
    <recommendedName>
        <fullName evidence="1">Fungal lipase-type domain-containing protein</fullName>
    </recommendedName>
</protein>
<evidence type="ECO:0000259" key="1">
    <source>
        <dbReference type="Pfam" id="PF01764"/>
    </source>
</evidence>
<evidence type="ECO:0000313" key="3">
    <source>
        <dbReference type="Proteomes" id="UP000605846"/>
    </source>
</evidence>
<dbReference type="CDD" id="cd00519">
    <property type="entry name" value="Lipase_3"/>
    <property type="match status" value="1"/>
</dbReference>
<keyword evidence="3" id="KW-1185">Reference proteome</keyword>
<reference evidence="2" key="1">
    <citation type="submission" date="2020-01" db="EMBL/GenBank/DDBJ databases">
        <title>Genome Sequencing of Three Apophysomyces-Like Fungal Strains Confirms a Novel Fungal Genus in the Mucoromycota with divergent Burkholderia-like Endosymbiotic Bacteria.</title>
        <authorList>
            <person name="Stajich J.E."/>
            <person name="Macias A.M."/>
            <person name="Carter-House D."/>
            <person name="Lovett B."/>
            <person name="Kasson L.R."/>
            <person name="Berry K."/>
            <person name="Grigoriev I."/>
            <person name="Chang Y."/>
            <person name="Spatafora J."/>
            <person name="Kasson M.T."/>
        </authorList>
    </citation>
    <scope>NUCLEOTIDE SEQUENCE</scope>
    <source>
        <strain evidence="2">NRRL A-21654</strain>
    </source>
</reference>
<dbReference type="InterPro" id="IPR044819">
    <property type="entry name" value="OBL-like"/>
</dbReference>
<dbReference type="GO" id="GO:0006629">
    <property type="term" value="P:lipid metabolic process"/>
    <property type="evidence" value="ECO:0007669"/>
    <property type="project" value="InterPro"/>
</dbReference>
<dbReference type="Pfam" id="PF01764">
    <property type="entry name" value="Lipase_3"/>
    <property type="match status" value="1"/>
</dbReference>
<dbReference type="SUPFAM" id="SSF53474">
    <property type="entry name" value="alpha/beta-Hydrolases"/>
    <property type="match status" value="1"/>
</dbReference>
<gene>
    <name evidence="2" type="ORF">EC973_004923</name>
</gene>
<dbReference type="GO" id="GO:0004806">
    <property type="term" value="F:triacylglycerol lipase activity"/>
    <property type="evidence" value="ECO:0007669"/>
    <property type="project" value="InterPro"/>
</dbReference>
<dbReference type="PANTHER" id="PTHR46086:SF3">
    <property type="entry name" value="TRIACYLGLYCEROL LIPASE OBL1"/>
    <property type="match status" value="1"/>
</dbReference>
<dbReference type="Proteomes" id="UP000605846">
    <property type="component" value="Unassembled WGS sequence"/>
</dbReference>
<evidence type="ECO:0000313" key="2">
    <source>
        <dbReference type="EMBL" id="KAF7729155.1"/>
    </source>
</evidence>
<dbReference type="InterPro" id="IPR002921">
    <property type="entry name" value="Fungal_lipase-type"/>
</dbReference>
<organism evidence="2 3">
    <name type="scientific">Apophysomyces ossiformis</name>
    <dbReference type="NCBI Taxonomy" id="679940"/>
    <lineage>
        <taxon>Eukaryota</taxon>
        <taxon>Fungi</taxon>
        <taxon>Fungi incertae sedis</taxon>
        <taxon>Mucoromycota</taxon>
        <taxon>Mucoromycotina</taxon>
        <taxon>Mucoromycetes</taxon>
        <taxon>Mucorales</taxon>
        <taxon>Mucorineae</taxon>
        <taxon>Mucoraceae</taxon>
        <taxon>Apophysomyces</taxon>
    </lineage>
</organism>
<dbReference type="EMBL" id="JABAYA010000028">
    <property type="protein sequence ID" value="KAF7729155.1"/>
    <property type="molecule type" value="Genomic_DNA"/>
</dbReference>
<dbReference type="OrthoDB" id="2338663at2759"/>
<dbReference type="InterPro" id="IPR029058">
    <property type="entry name" value="AB_hydrolase_fold"/>
</dbReference>
<comment type="caution">
    <text evidence="2">The sequence shown here is derived from an EMBL/GenBank/DDBJ whole genome shotgun (WGS) entry which is preliminary data.</text>
</comment>
<accession>A0A8H7BS21</accession>
<dbReference type="AlphaFoldDB" id="A0A8H7BS21"/>
<sequence>MVLLLSDQLLRMTIGKFVAMVNAVDPSFEFFDDNLPEFTEVHQTASTPYIKQHTAHRCARPIESLPKYSPRLAYTLAVASKIVYEDVGVLEHELEKDGFDMSTFRPMAYRNICGFIAKKDDDVLLVFRGTNPLNIQNFVTNVTIRKKEVKSMGNVHKGFWEAMGNPAPDATLNPAIFKIELNGVSLYRTIMSAVDAVLQVGKFAVHHLLHHFSDPVDNSWIGIDADVRSRSMFAQAESHILDICQRNNGQPIRLYVTGHSLGGALATAKMIQSKSPLMDYFAGLYTYGQPNVGDDQFARSFGSQISSMIFRHTYNNDIVSRIPSFAGYGTPPGTLVFIDSSYNVSLFPPALYTNVPVRVRKINFLHLSGLLNTSVIRRLPQETWLRIGFRILCPFFINDHFPTEYCNGLRYGRYQWIAENETQQIEGDSGTFTLQIPADDQGMAASA</sequence>
<dbReference type="Gene3D" id="3.40.50.1820">
    <property type="entry name" value="alpha/beta hydrolase"/>
    <property type="match status" value="1"/>
</dbReference>
<proteinExistence type="predicted"/>
<feature type="domain" description="Fungal lipase-type" evidence="1">
    <location>
        <begin position="125"/>
        <end position="324"/>
    </location>
</feature>
<dbReference type="PANTHER" id="PTHR46086">
    <property type="entry name" value="ALPHA/BETA-HYDROLASES SUPERFAMILY PROTEIN"/>
    <property type="match status" value="1"/>
</dbReference>